<evidence type="ECO:0000313" key="2">
    <source>
        <dbReference type="EMBL" id="SPO03274.1"/>
    </source>
</evidence>
<name>A0AAE8N0K7_9PEZI</name>
<protein>
    <submittedName>
        <fullName evidence="2">Uncharacterized protein</fullName>
    </submittedName>
</protein>
<dbReference type="Proteomes" id="UP001187682">
    <property type="component" value="Unassembled WGS sequence"/>
</dbReference>
<organism evidence="2 3">
    <name type="scientific">Cephalotrichum gorgonifer</name>
    <dbReference type="NCBI Taxonomy" id="2041049"/>
    <lineage>
        <taxon>Eukaryota</taxon>
        <taxon>Fungi</taxon>
        <taxon>Dikarya</taxon>
        <taxon>Ascomycota</taxon>
        <taxon>Pezizomycotina</taxon>
        <taxon>Sordariomycetes</taxon>
        <taxon>Hypocreomycetidae</taxon>
        <taxon>Microascales</taxon>
        <taxon>Microascaceae</taxon>
        <taxon>Cephalotrichum</taxon>
    </lineage>
</organism>
<gene>
    <name evidence="2" type="ORF">DNG_05956</name>
</gene>
<proteinExistence type="predicted"/>
<evidence type="ECO:0000313" key="3">
    <source>
        <dbReference type="Proteomes" id="UP001187682"/>
    </source>
</evidence>
<reference evidence="2" key="1">
    <citation type="submission" date="2018-03" db="EMBL/GenBank/DDBJ databases">
        <authorList>
            <person name="Guldener U."/>
        </authorList>
    </citation>
    <scope>NUCLEOTIDE SEQUENCE</scope>
</reference>
<comment type="caution">
    <text evidence="2">The sequence shown here is derived from an EMBL/GenBank/DDBJ whole genome shotgun (WGS) entry which is preliminary data.</text>
</comment>
<keyword evidence="3" id="KW-1185">Reference proteome</keyword>
<dbReference type="EMBL" id="ONZQ02000008">
    <property type="protein sequence ID" value="SPO03274.1"/>
    <property type="molecule type" value="Genomic_DNA"/>
</dbReference>
<dbReference type="AlphaFoldDB" id="A0AAE8N0K7"/>
<accession>A0AAE8N0K7</accession>
<evidence type="ECO:0000256" key="1">
    <source>
        <dbReference type="SAM" id="MobiDB-lite"/>
    </source>
</evidence>
<sequence>MLTQISAIPVADADPVAEPDPEPRQDAFCTVVVGSCNEQPIELGLTECACACVQASCDEAGGCEAGNGTPFKQEFLGGAFNECIAVSQCIPMFAEGQELEPSLINCGQ</sequence>
<feature type="region of interest" description="Disordered" evidence="1">
    <location>
        <begin position="1"/>
        <end position="22"/>
    </location>
</feature>